<dbReference type="InParanoid" id="A0A068TP38"/>
<evidence type="ECO:0000256" key="1">
    <source>
        <dbReference type="ARBA" id="ARBA00004141"/>
    </source>
</evidence>
<dbReference type="EMBL" id="HG739086">
    <property type="protein sequence ID" value="CDO98021.1"/>
    <property type="molecule type" value="Genomic_DNA"/>
</dbReference>
<protein>
    <recommendedName>
        <fullName evidence="3">Cyanobacterial aminoacyl-tRNA synthetase CAAD domain-containing protein</fullName>
    </recommendedName>
</protein>
<evidence type="ECO:0000259" key="3">
    <source>
        <dbReference type="Pfam" id="PF14159"/>
    </source>
</evidence>
<feature type="transmembrane region" description="Helical" evidence="2">
    <location>
        <begin position="99"/>
        <end position="119"/>
    </location>
</feature>
<feature type="transmembrane region" description="Helical" evidence="2">
    <location>
        <begin position="73"/>
        <end position="93"/>
    </location>
</feature>
<keyword evidence="2" id="KW-1133">Transmembrane helix</keyword>
<comment type="subcellular location">
    <subcellularLocation>
        <location evidence="1">Membrane</location>
        <topology evidence="1">Multi-pass membrane protein</topology>
    </subcellularLocation>
</comment>
<dbReference type="Proteomes" id="UP000295252">
    <property type="component" value="Chromosome VI"/>
</dbReference>
<organism evidence="4 5">
    <name type="scientific">Coffea canephora</name>
    <name type="common">Robusta coffee</name>
    <dbReference type="NCBI Taxonomy" id="49390"/>
    <lineage>
        <taxon>Eukaryota</taxon>
        <taxon>Viridiplantae</taxon>
        <taxon>Streptophyta</taxon>
        <taxon>Embryophyta</taxon>
        <taxon>Tracheophyta</taxon>
        <taxon>Spermatophyta</taxon>
        <taxon>Magnoliopsida</taxon>
        <taxon>eudicotyledons</taxon>
        <taxon>Gunneridae</taxon>
        <taxon>Pentapetalae</taxon>
        <taxon>asterids</taxon>
        <taxon>lamiids</taxon>
        <taxon>Gentianales</taxon>
        <taxon>Rubiaceae</taxon>
        <taxon>Ixoroideae</taxon>
        <taxon>Gardenieae complex</taxon>
        <taxon>Bertiereae - Coffeeae clade</taxon>
        <taxon>Coffeeae</taxon>
        <taxon>Coffea</taxon>
    </lineage>
</organism>
<dbReference type="OrthoDB" id="2014299at2759"/>
<evidence type="ECO:0000313" key="4">
    <source>
        <dbReference type="EMBL" id="CDO98021.1"/>
    </source>
</evidence>
<evidence type="ECO:0000256" key="2">
    <source>
        <dbReference type="SAM" id="Phobius"/>
    </source>
</evidence>
<dbReference type="InterPro" id="IPR025564">
    <property type="entry name" value="CAAD_dom"/>
</dbReference>
<dbReference type="GO" id="GO:0009535">
    <property type="term" value="C:chloroplast thylakoid membrane"/>
    <property type="evidence" value="ECO:0007669"/>
    <property type="project" value="TreeGrafter"/>
</dbReference>
<dbReference type="InterPro" id="IPR033344">
    <property type="entry name" value="CURT1"/>
</dbReference>
<dbReference type="PANTHER" id="PTHR33222:SF3">
    <property type="entry name" value="PROTEIN CURVATURE THYLAKOID 1C, CHLOROPLASTIC"/>
    <property type="match status" value="1"/>
</dbReference>
<dbReference type="Pfam" id="PF14159">
    <property type="entry name" value="CAAD"/>
    <property type="match status" value="1"/>
</dbReference>
<keyword evidence="2" id="KW-0812">Transmembrane</keyword>
<keyword evidence="2" id="KW-0472">Membrane</keyword>
<reference evidence="5" key="1">
    <citation type="journal article" date="2014" name="Science">
        <title>The coffee genome provides insight into the convergent evolution of caffeine biosynthesis.</title>
        <authorList>
            <person name="Denoeud F."/>
            <person name="Carretero-Paulet L."/>
            <person name="Dereeper A."/>
            <person name="Droc G."/>
            <person name="Guyot R."/>
            <person name="Pietrella M."/>
            <person name="Zheng C."/>
            <person name="Alberti A."/>
            <person name="Anthony F."/>
            <person name="Aprea G."/>
            <person name="Aury J.M."/>
            <person name="Bento P."/>
            <person name="Bernard M."/>
            <person name="Bocs S."/>
            <person name="Campa C."/>
            <person name="Cenci A."/>
            <person name="Combes M.C."/>
            <person name="Crouzillat D."/>
            <person name="Da Silva C."/>
            <person name="Daddiego L."/>
            <person name="De Bellis F."/>
            <person name="Dussert S."/>
            <person name="Garsmeur O."/>
            <person name="Gayraud T."/>
            <person name="Guignon V."/>
            <person name="Jahn K."/>
            <person name="Jamilloux V."/>
            <person name="Joet T."/>
            <person name="Labadie K."/>
            <person name="Lan T."/>
            <person name="Leclercq J."/>
            <person name="Lepelley M."/>
            <person name="Leroy T."/>
            <person name="Li L.T."/>
            <person name="Librado P."/>
            <person name="Lopez L."/>
            <person name="Munoz A."/>
            <person name="Noel B."/>
            <person name="Pallavicini A."/>
            <person name="Perrotta G."/>
            <person name="Poncet V."/>
            <person name="Pot D."/>
            <person name="Priyono X."/>
            <person name="Rigoreau M."/>
            <person name="Rouard M."/>
            <person name="Rozas J."/>
            <person name="Tranchant-Dubreuil C."/>
            <person name="VanBuren R."/>
            <person name="Zhang Q."/>
            <person name="Andrade A.C."/>
            <person name="Argout X."/>
            <person name="Bertrand B."/>
            <person name="de Kochko A."/>
            <person name="Graziosi G."/>
            <person name="Henry R.J."/>
            <person name="Jayarama X."/>
            <person name="Ming R."/>
            <person name="Nagai C."/>
            <person name="Rounsley S."/>
            <person name="Sankoff D."/>
            <person name="Giuliano G."/>
            <person name="Albert V.A."/>
            <person name="Wincker P."/>
            <person name="Lashermes P."/>
        </authorList>
    </citation>
    <scope>NUCLEOTIDE SEQUENCE [LARGE SCALE GENOMIC DNA]</scope>
    <source>
        <strain evidence="5">cv. DH200-94</strain>
    </source>
</reference>
<dbReference type="STRING" id="49390.A0A068TP38"/>
<evidence type="ECO:0000313" key="5">
    <source>
        <dbReference type="Proteomes" id="UP000295252"/>
    </source>
</evidence>
<dbReference type="Gramene" id="CDO98021">
    <property type="protein sequence ID" value="CDO98021"/>
    <property type="gene ID" value="GSCOC_T00021988001"/>
</dbReference>
<keyword evidence="5" id="KW-1185">Reference proteome</keyword>
<proteinExistence type="predicted"/>
<dbReference type="FunCoup" id="A0A068TP38">
    <property type="interactions" value="1164"/>
</dbReference>
<feature type="domain" description="Cyanobacterial aminoacyl-tRNA synthetase CAAD" evidence="3">
    <location>
        <begin position="60"/>
        <end position="144"/>
    </location>
</feature>
<gene>
    <name evidence="4" type="ORF">GSCOC_T00021988001</name>
</gene>
<dbReference type="OMA" id="AHGRNNT"/>
<accession>A0A068TP38</accession>
<dbReference type="PANTHER" id="PTHR33222">
    <property type="match status" value="1"/>
</dbReference>
<sequence length="146" mass="15848">MASILAKLPPPPLFANGRHLLLSTLQKVTAPGIGGRQGRFAFVAKATSDTSDESSTSLVKSVQSVWEKSEDRIAVIGLGFSAIVGLWAIVNFVSAIDKLPLIPTALELVGILFSSWFVYRNLLFKPDREEFFRSANKSLSDILGGR</sequence>
<name>A0A068TP38_COFCA</name>
<dbReference type="AlphaFoldDB" id="A0A068TP38"/>
<dbReference type="PhylomeDB" id="A0A068TP38"/>